<dbReference type="GO" id="GO:0004386">
    <property type="term" value="F:helicase activity"/>
    <property type="evidence" value="ECO:0007669"/>
    <property type="project" value="UniProtKB-KW"/>
</dbReference>
<dbReference type="PROSITE" id="PS50089">
    <property type="entry name" value="ZF_RING_2"/>
    <property type="match status" value="1"/>
</dbReference>
<evidence type="ECO:0000259" key="12">
    <source>
        <dbReference type="PROSITE" id="PS51192"/>
    </source>
</evidence>
<dbReference type="GO" id="GO:0005524">
    <property type="term" value="F:ATP binding"/>
    <property type="evidence" value="ECO:0007669"/>
    <property type="project" value="UniProtKB-KW"/>
</dbReference>
<evidence type="ECO:0000256" key="8">
    <source>
        <dbReference type="ARBA" id="ARBA00022840"/>
    </source>
</evidence>
<dbReference type="CDD" id="cd18793">
    <property type="entry name" value="SF2_C_SNF"/>
    <property type="match status" value="1"/>
</dbReference>
<dbReference type="PANTHER" id="PTHR45626:SF17">
    <property type="entry name" value="HELICASE-LIKE TRANSCRIPTION FACTOR"/>
    <property type="match status" value="1"/>
</dbReference>
<comment type="similarity">
    <text evidence="1">Belongs to the SNF2/RAD54 helicase family.</text>
</comment>
<dbReference type="SUPFAM" id="SSF57850">
    <property type="entry name" value="RING/U-box"/>
    <property type="match status" value="1"/>
</dbReference>
<keyword evidence="5" id="KW-0378">Hydrolase</keyword>
<dbReference type="SMART" id="SM00487">
    <property type="entry name" value="DEXDc"/>
    <property type="match status" value="1"/>
</dbReference>
<dbReference type="InterPro" id="IPR050628">
    <property type="entry name" value="SNF2_RAD54_helicase_TF"/>
</dbReference>
<evidence type="ECO:0000256" key="2">
    <source>
        <dbReference type="ARBA" id="ARBA00022723"/>
    </source>
</evidence>
<evidence type="ECO:0000313" key="15">
    <source>
        <dbReference type="Proteomes" id="UP000606974"/>
    </source>
</evidence>
<reference evidence="14" key="1">
    <citation type="submission" date="2020-02" db="EMBL/GenBank/DDBJ databases">
        <authorList>
            <person name="Palmer J.M."/>
        </authorList>
    </citation>
    <scope>NUCLEOTIDE SEQUENCE</scope>
    <source>
        <strain evidence="14">EPUS1.4</strain>
        <tissue evidence="14">Thallus</tissue>
    </source>
</reference>
<sequence length="1360" mass="150887">MGPFYRPDVFQEGGETSICASCKPSCGQPGTFSYISQIFDTLFMTCGKSLDDVLLSILNKYDKAGQFASLSDMDYPFYISSSTLTSMLSAGEHWIHSYVPHFLVSPGLPLNFGIISTGALNSEHPQDLISYHLRWFTLSMASSSLLDGTDEQNASPSTNASSSRNAHPESCTTSDDTTMVPASLDTPNTNMVREPSTPKCEEEPNSSCSNIPEESTAHDPVPQVDQSAIPEPTERTSLVISDTASGCSTNTLACGANSAIASTADSNSTEPRRVVLTKKLFKTPKERAAQAAENARRLEEAGDLFRRSLITKPPTTVTPQSSIPARPAGPHDDGDVEIFETGHHFSPIELDTEAEDASAVARFKSYKRSYERKKKKGRNSVEDDIAFSKARNAEEHRLKLKSRKRAYENIDLGVDDDDALFLSERTLCTPMNNSIREEGSDTPAAPKRRRGRPNKIPESALQDATRIGYAALEAEGRKDASRKRQPKGAAKNKTPNSPGTRVSKAKDKKIPEGGPKPKRGRKRKGPEMLNMETLFNNDIVAAAQANVGKAAQPGFTSTNKKTALAELIASIPESERTTHNADKNALDKATRSFTGHAAMKADGNNGWRLRGMATSLYHYQLLGAAFMRDRENSSTRPYGGLQSDEMGLGKTITCLANIVDGQAPPNSPNRTTLIVCPAGLCSQWLSEIKKHVMPGTFQETIIYRAGSRLESADPTKTLSNTDIVITSYGEVLRSYPHCKTPVHLVTPDAKESWWVKYFEANRGVLHKIFFRRIVLDEAQAIKNHSSKTSVAIRSLSGKYRWAISGTPVQNNLEEFFPFFSFLKVPHTGSLETFKNNFAGRNETTDRRLQTLLRQIMIRRTHLDTIFGRPLLQLPGITTKTVTVEFNDLEKAVYKIVKNRFVAKIRMYARSELDKKFQSIFVLYLRLRQLTGHILLIQQTLKELMEGEDLEKLWRLTEDEVQPQREGGSQSMLTQLRKMLSRAQDAQDSPTNETVQPDPADSHTNEANAKEAADELGGTFGTAFRFRKYLRTLQESGKWALMNQRSLCHKCGGIPDNPHVTSCYHVYCKECLQAMLFDASKTNKDKANCLACDALFEHTEPCHGFNEAQNQLSSPVSGGQARRARRSPDSADNDIDWLSVGGSILPSAKTLAVKAQIQNWVEEDPTSKIIIFTQFRDMIRILARMMQEEGWGWSQFHGGMSFAARDRAILDFAEKDDTKVLLASLKAGGVGLNLTMASKVIIVDLWWNESVESQAFCRCFRIGQDRPVDICRFVAKDTIDDDILAMQARKTSEIDLAMAAKNRPGKLSTEELLSLFGPIDWNEGHEDKIVADPFIFVEDEDDDDDQSDSGAPTRVPIPSFE</sequence>
<dbReference type="GO" id="GO:0008270">
    <property type="term" value="F:zinc ion binding"/>
    <property type="evidence" value="ECO:0007669"/>
    <property type="project" value="UniProtKB-KW"/>
</dbReference>
<feature type="region of interest" description="Disordered" evidence="10">
    <location>
        <begin position="1338"/>
        <end position="1360"/>
    </location>
</feature>
<dbReference type="InterPro" id="IPR001841">
    <property type="entry name" value="Znf_RING"/>
</dbReference>
<dbReference type="InterPro" id="IPR001650">
    <property type="entry name" value="Helicase_C-like"/>
</dbReference>
<dbReference type="EMBL" id="JAACFV010000008">
    <property type="protein sequence ID" value="KAF7513008.1"/>
    <property type="molecule type" value="Genomic_DNA"/>
</dbReference>
<dbReference type="PROSITE" id="PS51194">
    <property type="entry name" value="HELICASE_CTER"/>
    <property type="match status" value="1"/>
</dbReference>
<dbReference type="InterPro" id="IPR013083">
    <property type="entry name" value="Znf_RING/FYVE/PHD"/>
</dbReference>
<feature type="compositionally biased region" description="Polar residues" evidence="10">
    <location>
        <begin position="313"/>
        <end position="323"/>
    </location>
</feature>
<dbReference type="InterPro" id="IPR017907">
    <property type="entry name" value="Znf_RING_CS"/>
</dbReference>
<feature type="domain" description="Helicase ATP-binding" evidence="12">
    <location>
        <begin position="631"/>
        <end position="825"/>
    </location>
</feature>
<feature type="domain" description="RING-type" evidence="11">
    <location>
        <begin position="1047"/>
        <end position="1092"/>
    </location>
</feature>
<proteinExistence type="inferred from homology"/>
<dbReference type="Gene3D" id="3.30.40.10">
    <property type="entry name" value="Zinc/RING finger domain, C3HC4 (zinc finger)"/>
    <property type="match status" value="1"/>
</dbReference>
<evidence type="ECO:0000256" key="3">
    <source>
        <dbReference type="ARBA" id="ARBA00022741"/>
    </source>
</evidence>
<keyword evidence="7" id="KW-0862">Zinc</keyword>
<dbReference type="InterPro" id="IPR038718">
    <property type="entry name" value="SNF2-like_sf"/>
</dbReference>
<feature type="domain" description="Helicase C-terminal" evidence="13">
    <location>
        <begin position="1155"/>
        <end position="1312"/>
    </location>
</feature>
<dbReference type="InterPro" id="IPR000330">
    <property type="entry name" value="SNF2_N"/>
</dbReference>
<gene>
    <name evidence="14" type="ORF">GJ744_011274</name>
</gene>
<dbReference type="GO" id="GO:0016787">
    <property type="term" value="F:hydrolase activity"/>
    <property type="evidence" value="ECO:0007669"/>
    <property type="project" value="UniProtKB-KW"/>
</dbReference>
<feature type="compositionally biased region" description="Basic and acidic residues" evidence="10">
    <location>
        <begin position="999"/>
        <end position="1009"/>
    </location>
</feature>
<evidence type="ECO:0000313" key="14">
    <source>
        <dbReference type="EMBL" id="KAF7513008.1"/>
    </source>
</evidence>
<keyword evidence="8" id="KW-0067">ATP-binding</keyword>
<dbReference type="SMART" id="SM00490">
    <property type="entry name" value="HELICc"/>
    <property type="match status" value="1"/>
</dbReference>
<accession>A0A8H7APP3</accession>
<dbReference type="Gene3D" id="3.40.50.300">
    <property type="entry name" value="P-loop containing nucleotide triphosphate hydrolases"/>
    <property type="match status" value="1"/>
</dbReference>
<dbReference type="OrthoDB" id="1699231at2759"/>
<evidence type="ECO:0000256" key="6">
    <source>
        <dbReference type="ARBA" id="ARBA00022806"/>
    </source>
</evidence>
<dbReference type="InterPro" id="IPR027417">
    <property type="entry name" value="P-loop_NTPase"/>
</dbReference>
<dbReference type="GO" id="GO:0006281">
    <property type="term" value="P:DNA repair"/>
    <property type="evidence" value="ECO:0007669"/>
    <property type="project" value="TreeGrafter"/>
</dbReference>
<feature type="region of interest" description="Disordered" evidence="10">
    <location>
        <begin position="978"/>
        <end position="1009"/>
    </location>
</feature>
<dbReference type="SUPFAM" id="SSF52540">
    <property type="entry name" value="P-loop containing nucleoside triphosphate hydrolases"/>
    <property type="match status" value="2"/>
</dbReference>
<dbReference type="PROSITE" id="PS00518">
    <property type="entry name" value="ZF_RING_1"/>
    <property type="match status" value="1"/>
</dbReference>
<dbReference type="GO" id="GO:0008094">
    <property type="term" value="F:ATP-dependent activity, acting on DNA"/>
    <property type="evidence" value="ECO:0007669"/>
    <property type="project" value="TreeGrafter"/>
</dbReference>
<dbReference type="CDD" id="cd18008">
    <property type="entry name" value="DEXDc_SHPRH-like"/>
    <property type="match status" value="1"/>
</dbReference>
<comment type="caution">
    <text evidence="14">The sequence shown here is derived from an EMBL/GenBank/DDBJ whole genome shotgun (WGS) entry which is preliminary data.</text>
</comment>
<name>A0A8H7APP3_9EURO</name>
<dbReference type="Proteomes" id="UP000606974">
    <property type="component" value="Unassembled WGS sequence"/>
</dbReference>
<evidence type="ECO:0008006" key="16">
    <source>
        <dbReference type="Google" id="ProtNLM"/>
    </source>
</evidence>
<feature type="compositionally biased region" description="Polar residues" evidence="10">
    <location>
        <begin position="1106"/>
        <end position="1116"/>
    </location>
</feature>
<dbReference type="PANTHER" id="PTHR45626">
    <property type="entry name" value="TRANSCRIPTION TERMINATION FACTOR 2-RELATED"/>
    <property type="match status" value="1"/>
</dbReference>
<keyword evidence="6" id="KW-0347">Helicase</keyword>
<feature type="region of interest" description="Disordered" evidence="10">
    <location>
        <begin position="1106"/>
        <end position="1129"/>
    </location>
</feature>
<feature type="region of interest" description="Disordered" evidence="10">
    <location>
        <begin position="432"/>
        <end position="528"/>
    </location>
</feature>
<dbReference type="InterPro" id="IPR049730">
    <property type="entry name" value="SNF2/RAD54-like_C"/>
</dbReference>
<feature type="region of interest" description="Disordered" evidence="10">
    <location>
        <begin position="312"/>
        <end position="334"/>
    </location>
</feature>
<dbReference type="Pfam" id="PF00271">
    <property type="entry name" value="Helicase_C"/>
    <property type="match status" value="1"/>
</dbReference>
<evidence type="ECO:0000259" key="11">
    <source>
        <dbReference type="PROSITE" id="PS50089"/>
    </source>
</evidence>
<dbReference type="InterPro" id="IPR014001">
    <property type="entry name" value="Helicase_ATP-bd"/>
</dbReference>
<evidence type="ECO:0000256" key="5">
    <source>
        <dbReference type="ARBA" id="ARBA00022801"/>
    </source>
</evidence>
<feature type="region of interest" description="Disordered" evidence="10">
    <location>
        <begin position="147"/>
        <end position="227"/>
    </location>
</feature>
<feature type="compositionally biased region" description="Polar residues" evidence="10">
    <location>
        <begin position="147"/>
        <end position="177"/>
    </location>
</feature>
<evidence type="ECO:0000259" key="13">
    <source>
        <dbReference type="PROSITE" id="PS51194"/>
    </source>
</evidence>
<evidence type="ECO:0000256" key="10">
    <source>
        <dbReference type="SAM" id="MobiDB-lite"/>
    </source>
</evidence>
<keyword evidence="4 9" id="KW-0863">Zinc-finger</keyword>
<organism evidence="14 15">
    <name type="scientific">Endocarpon pusillum</name>
    <dbReference type="NCBI Taxonomy" id="364733"/>
    <lineage>
        <taxon>Eukaryota</taxon>
        <taxon>Fungi</taxon>
        <taxon>Dikarya</taxon>
        <taxon>Ascomycota</taxon>
        <taxon>Pezizomycotina</taxon>
        <taxon>Eurotiomycetes</taxon>
        <taxon>Chaetothyriomycetidae</taxon>
        <taxon>Verrucariales</taxon>
        <taxon>Verrucariaceae</taxon>
        <taxon>Endocarpon</taxon>
    </lineage>
</organism>
<dbReference type="PROSITE" id="PS51192">
    <property type="entry name" value="HELICASE_ATP_BIND_1"/>
    <property type="match status" value="1"/>
</dbReference>
<keyword evidence="2" id="KW-0479">Metal-binding</keyword>
<feature type="compositionally biased region" description="Polar residues" evidence="10">
    <location>
        <begin position="983"/>
        <end position="994"/>
    </location>
</feature>
<keyword evidence="3" id="KW-0547">Nucleotide-binding</keyword>
<dbReference type="GO" id="GO:0005634">
    <property type="term" value="C:nucleus"/>
    <property type="evidence" value="ECO:0007669"/>
    <property type="project" value="TreeGrafter"/>
</dbReference>
<protein>
    <recommendedName>
        <fullName evidence="16">DNA repair protein rad5</fullName>
    </recommendedName>
</protein>
<dbReference type="Pfam" id="PF00176">
    <property type="entry name" value="SNF2-rel_dom"/>
    <property type="match status" value="1"/>
</dbReference>
<evidence type="ECO:0000256" key="1">
    <source>
        <dbReference type="ARBA" id="ARBA00007025"/>
    </source>
</evidence>
<dbReference type="Gene3D" id="3.40.50.10810">
    <property type="entry name" value="Tandem AAA-ATPase domain"/>
    <property type="match status" value="1"/>
</dbReference>
<evidence type="ECO:0000256" key="9">
    <source>
        <dbReference type="PROSITE-ProRule" id="PRU00175"/>
    </source>
</evidence>
<keyword evidence="15" id="KW-1185">Reference proteome</keyword>
<evidence type="ECO:0000256" key="4">
    <source>
        <dbReference type="ARBA" id="ARBA00022771"/>
    </source>
</evidence>
<evidence type="ECO:0000256" key="7">
    <source>
        <dbReference type="ARBA" id="ARBA00022833"/>
    </source>
</evidence>